<feature type="region of interest" description="Disordered" evidence="2">
    <location>
        <begin position="621"/>
        <end position="673"/>
    </location>
</feature>
<dbReference type="EMBL" id="CP037423">
    <property type="protein sequence ID" value="QDV43390.1"/>
    <property type="molecule type" value="Genomic_DNA"/>
</dbReference>
<keyword evidence="1" id="KW-0175">Coiled coil</keyword>
<proteinExistence type="predicted"/>
<evidence type="ECO:0000313" key="5">
    <source>
        <dbReference type="Proteomes" id="UP000319004"/>
    </source>
</evidence>
<sequence length="673" mass="76518">MKTKQKTLPEIGADRDSLMQALGDLSAKTENPRIRQWLSAAVEHVADNAKRSTMNLSVVAVGNTPLDRVIAWLGADAKQIKTVAKNRDCPMLRWRADFGETPQAPMLHVLAARVDALSEGQSHRMQCFCDHGQVLVIVSAENTGQNADEIAVLNGLLQRFPSAQPVILTSDESSIDWVQSLDSPKSLHWLPMITASGTGDPEWLRKPEDSIRRALAYRSDFSAIDVVLCKTAEKIESEKRSIGDQLHSMTDREEPAVRMQRGRRDDKRADCIRRVAVDGLNELDERISLENERLVQPLGGLSRLARDTANRIRVEDLTREVSSQAIRLRLRSHQVASYNRKLVDALQGQLRADLGKMDTHLREMESEMNSQFRHQYGAESRVALTRLDFRRVWERVENLIDVGEESAIELQRKSFFDLMGAGRQKVFFLIMFIALLGRMGIDEQVLTSFLPDLGPTVIGWLKAGFMVILFSTCLGAMFNTMLLWREEKEEQTRKELDRIRESLIADARKTLEQAQKEKRSVIRSYFKKVQEEAELWLQKSGSERVEQEEAERQQRQHEQRLARQQMQDQLNRLESNERDVTSLIGDAKRLRSDCGILIRSLSSGDEGASVQEIELPESPKLKTVRSRIGAGKRDRSVTRRQKSGITRAESIDESAGITSRFAQRRAQRKRKSS</sequence>
<feature type="transmembrane region" description="Helical" evidence="3">
    <location>
        <begin position="426"/>
        <end position="441"/>
    </location>
</feature>
<keyword evidence="3" id="KW-1133">Transmembrane helix</keyword>
<evidence type="ECO:0000256" key="3">
    <source>
        <dbReference type="SAM" id="Phobius"/>
    </source>
</evidence>
<feature type="coiled-coil region" evidence="1">
    <location>
        <begin position="504"/>
        <end position="583"/>
    </location>
</feature>
<evidence type="ECO:0000256" key="1">
    <source>
        <dbReference type="SAM" id="Coils"/>
    </source>
</evidence>
<dbReference type="RefSeq" id="WP_145387510.1">
    <property type="nucleotide sequence ID" value="NZ_CP037423.1"/>
</dbReference>
<evidence type="ECO:0000313" key="4">
    <source>
        <dbReference type="EMBL" id="QDV43390.1"/>
    </source>
</evidence>
<organism evidence="4 5">
    <name type="scientific">Stieleria neptunia</name>
    <dbReference type="NCBI Taxonomy" id="2527979"/>
    <lineage>
        <taxon>Bacteria</taxon>
        <taxon>Pseudomonadati</taxon>
        <taxon>Planctomycetota</taxon>
        <taxon>Planctomycetia</taxon>
        <taxon>Pirellulales</taxon>
        <taxon>Pirellulaceae</taxon>
        <taxon>Stieleria</taxon>
    </lineage>
</organism>
<keyword evidence="3" id="KW-0812">Transmembrane</keyword>
<protein>
    <submittedName>
        <fullName evidence="4">Uncharacterized protein</fullName>
    </submittedName>
</protein>
<dbReference type="AlphaFoldDB" id="A0A518HRB2"/>
<keyword evidence="5" id="KW-1185">Reference proteome</keyword>
<feature type="compositionally biased region" description="Basic residues" evidence="2">
    <location>
        <begin position="662"/>
        <end position="673"/>
    </location>
</feature>
<accession>A0A518HRB2</accession>
<feature type="transmembrane region" description="Helical" evidence="3">
    <location>
        <begin position="461"/>
        <end position="484"/>
    </location>
</feature>
<name>A0A518HRB2_9BACT</name>
<dbReference type="Proteomes" id="UP000319004">
    <property type="component" value="Chromosome"/>
</dbReference>
<dbReference type="KEGG" id="snep:Enr13x_32460"/>
<keyword evidence="3" id="KW-0472">Membrane</keyword>
<reference evidence="4 5" key="1">
    <citation type="submission" date="2019-03" db="EMBL/GenBank/DDBJ databases">
        <title>Deep-cultivation of Planctomycetes and their phenomic and genomic characterization uncovers novel biology.</title>
        <authorList>
            <person name="Wiegand S."/>
            <person name="Jogler M."/>
            <person name="Boedeker C."/>
            <person name="Pinto D."/>
            <person name="Vollmers J."/>
            <person name="Rivas-Marin E."/>
            <person name="Kohn T."/>
            <person name="Peeters S.H."/>
            <person name="Heuer A."/>
            <person name="Rast P."/>
            <person name="Oberbeckmann S."/>
            <person name="Bunk B."/>
            <person name="Jeske O."/>
            <person name="Meyerdierks A."/>
            <person name="Storesund J.E."/>
            <person name="Kallscheuer N."/>
            <person name="Luecker S."/>
            <person name="Lage O.M."/>
            <person name="Pohl T."/>
            <person name="Merkel B.J."/>
            <person name="Hornburger P."/>
            <person name="Mueller R.-W."/>
            <person name="Bruemmer F."/>
            <person name="Labrenz M."/>
            <person name="Spormann A.M."/>
            <person name="Op den Camp H."/>
            <person name="Overmann J."/>
            <person name="Amann R."/>
            <person name="Jetten M.S.M."/>
            <person name="Mascher T."/>
            <person name="Medema M.H."/>
            <person name="Devos D.P."/>
            <person name="Kaster A.-K."/>
            <person name="Ovreas L."/>
            <person name="Rohde M."/>
            <person name="Galperin M.Y."/>
            <person name="Jogler C."/>
        </authorList>
    </citation>
    <scope>NUCLEOTIDE SEQUENCE [LARGE SCALE GENOMIC DNA]</scope>
    <source>
        <strain evidence="4 5">Enr13</strain>
    </source>
</reference>
<evidence type="ECO:0000256" key="2">
    <source>
        <dbReference type="SAM" id="MobiDB-lite"/>
    </source>
</evidence>
<gene>
    <name evidence="4" type="ORF">Enr13x_32460</name>
</gene>